<keyword evidence="12" id="KW-1185">Reference proteome</keyword>
<dbReference type="PRINTS" id="PR00376">
    <property type="entry name" value="IL1BCENZYME"/>
</dbReference>
<evidence type="ECO:0000256" key="7">
    <source>
        <dbReference type="RuleBase" id="RU003971"/>
    </source>
</evidence>
<keyword evidence="6" id="KW-0865">Zymogen</keyword>
<dbReference type="Gene3D" id="3.40.50.1460">
    <property type="match status" value="1"/>
</dbReference>
<evidence type="ECO:0000256" key="1">
    <source>
        <dbReference type="ARBA" id="ARBA00010134"/>
    </source>
</evidence>
<dbReference type="PANTHER" id="PTHR47901:SF8">
    <property type="entry name" value="CASPASE-3"/>
    <property type="match status" value="1"/>
</dbReference>
<keyword evidence="5" id="KW-0788">Thiol protease</keyword>
<evidence type="ECO:0000259" key="10">
    <source>
        <dbReference type="PROSITE" id="PS50208"/>
    </source>
</evidence>
<feature type="domain" description="Caspase family p10" evidence="9">
    <location>
        <begin position="615"/>
        <end position="704"/>
    </location>
</feature>
<comment type="caution">
    <text evidence="11">The sequence shown here is derived from an EMBL/GenBank/DDBJ whole genome shotgun (WGS) entry which is preliminary data.</text>
</comment>
<keyword evidence="2" id="KW-0645">Protease</keyword>
<reference evidence="11 12" key="1">
    <citation type="submission" date="2024-02" db="EMBL/GenBank/DDBJ databases">
        <authorList>
            <person name="Daric V."/>
            <person name="Darras S."/>
        </authorList>
    </citation>
    <scope>NUCLEOTIDE SEQUENCE [LARGE SCALE GENOMIC DNA]</scope>
</reference>
<dbReference type="InterPro" id="IPR011600">
    <property type="entry name" value="Pept_C14_caspase"/>
</dbReference>
<sequence>MSNRQSSNQNYAATNPATHSFVNITGTRISNSPVIIGSGNVNIRYGRHPGGRYKSIDSEGSRKAKLYYKAIALIDNREWVKFARTKLALEQNVIEDIQYDNVYKGVEEQKYQMVLRWERNQGLTGTPDQLTKLINDFCQGPLECIDGPPSMDQASFRKLLLKISQDLTSSNVCDLTLFHSIKDGQFNRGSEFLFYVEDNDLWGSTDNLEKVAILKGLMEDINRTDLCEKVDKFCQDLGCNRGSPQNSRVFSPSAGVELTKKSHDELDAQREETGSSSQPSCSSRTPETNPQASCRVLDFTSGQNVRQQISSSSETFMDCDDPTAGASTFQQFISSSIGNISTTDTGSSTIRMMPGNITVNSGTGNIIIGQSTQNTRMGGNDVIQSSLRNICSFEGSCEDLTVSSAQMVDYENHKTNINNIYPIRNKPKGHVLILNNINFRRSRKRDGAIKDGELMKTLFEKLDLKVSVEQDKTAREMKQIVKEFANQEFHASADMCVIFVMSHGGIGRIPTTTDRVDAGPLETVEEEQRPQPTTAVETDVVYGVDEEFFPAEDIVRCFDNNNCEHLRGKPKLFFFQMCRGSQADRGVIIDAPDCAQTPLESLNRLLPKYDRTDAPSEHRSTREDILIAFATQKGNCSFRSWFTNAIANVFSKKARQDHVCDMLKEVKRGLGQRISSVPDDPTLHECKVMADVRDILLKNVYFFPGFP</sequence>
<evidence type="ECO:0000256" key="5">
    <source>
        <dbReference type="ARBA" id="ARBA00022807"/>
    </source>
</evidence>
<evidence type="ECO:0000256" key="6">
    <source>
        <dbReference type="ARBA" id="ARBA00023145"/>
    </source>
</evidence>
<organism evidence="11 12">
    <name type="scientific">Clavelina lepadiformis</name>
    <name type="common">Light-bulb sea squirt</name>
    <name type="synonym">Ascidia lepadiformis</name>
    <dbReference type="NCBI Taxonomy" id="159417"/>
    <lineage>
        <taxon>Eukaryota</taxon>
        <taxon>Metazoa</taxon>
        <taxon>Chordata</taxon>
        <taxon>Tunicata</taxon>
        <taxon>Ascidiacea</taxon>
        <taxon>Aplousobranchia</taxon>
        <taxon>Clavelinidae</taxon>
        <taxon>Clavelina</taxon>
    </lineage>
</organism>
<evidence type="ECO:0000259" key="9">
    <source>
        <dbReference type="PROSITE" id="PS50207"/>
    </source>
</evidence>
<keyword evidence="3" id="KW-0053">Apoptosis</keyword>
<evidence type="ECO:0000256" key="3">
    <source>
        <dbReference type="ARBA" id="ARBA00022703"/>
    </source>
</evidence>
<evidence type="ECO:0000313" key="12">
    <source>
        <dbReference type="Proteomes" id="UP001642483"/>
    </source>
</evidence>
<feature type="domain" description="Caspase family p20" evidence="10">
    <location>
        <begin position="427"/>
        <end position="582"/>
    </location>
</feature>
<proteinExistence type="inferred from homology"/>
<evidence type="ECO:0000256" key="8">
    <source>
        <dbReference type="SAM" id="MobiDB-lite"/>
    </source>
</evidence>
<dbReference type="InterPro" id="IPR015917">
    <property type="entry name" value="Pept_C14A"/>
</dbReference>
<dbReference type="SMART" id="SM00115">
    <property type="entry name" value="CASc"/>
    <property type="match status" value="1"/>
</dbReference>
<dbReference type="Pfam" id="PF00656">
    <property type="entry name" value="Peptidase_C14"/>
    <property type="match status" value="1"/>
</dbReference>
<dbReference type="Proteomes" id="UP001642483">
    <property type="component" value="Unassembled WGS sequence"/>
</dbReference>
<evidence type="ECO:0000256" key="2">
    <source>
        <dbReference type="ARBA" id="ARBA00022670"/>
    </source>
</evidence>
<feature type="region of interest" description="Disordered" evidence="8">
    <location>
        <begin position="266"/>
        <end position="291"/>
    </location>
</feature>
<dbReference type="CDD" id="cd01670">
    <property type="entry name" value="Death"/>
    <property type="match status" value="1"/>
</dbReference>
<gene>
    <name evidence="11" type="ORF">CVLEPA_LOCUS4643</name>
</gene>
<dbReference type="Gene3D" id="1.10.533.10">
    <property type="entry name" value="Death Domain, Fas"/>
    <property type="match status" value="2"/>
</dbReference>
<dbReference type="InterPro" id="IPR029030">
    <property type="entry name" value="Caspase-like_dom_sf"/>
</dbReference>
<dbReference type="InterPro" id="IPR001309">
    <property type="entry name" value="Pept_C14_p20"/>
</dbReference>
<dbReference type="SUPFAM" id="SSF52129">
    <property type="entry name" value="Caspase-like"/>
    <property type="match status" value="1"/>
</dbReference>
<evidence type="ECO:0000313" key="11">
    <source>
        <dbReference type="EMBL" id="CAK8675007.1"/>
    </source>
</evidence>
<name>A0ABP0F9X7_CLALP</name>
<evidence type="ECO:0000256" key="4">
    <source>
        <dbReference type="ARBA" id="ARBA00022801"/>
    </source>
</evidence>
<dbReference type="SUPFAM" id="SSF47986">
    <property type="entry name" value="DEATH domain"/>
    <property type="match status" value="2"/>
</dbReference>
<dbReference type="InterPro" id="IPR002398">
    <property type="entry name" value="Pept_C14"/>
</dbReference>
<dbReference type="PROSITE" id="PS50207">
    <property type="entry name" value="CASPASE_P10"/>
    <property type="match status" value="1"/>
</dbReference>
<dbReference type="EMBL" id="CAWYQH010000013">
    <property type="protein sequence ID" value="CAK8675007.1"/>
    <property type="molecule type" value="Genomic_DNA"/>
</dbReference>
<evidence type="ECO:0008006" key="13">
    <source>
        <dbReference type="Google" id="ProtNLM"/>
    </source>
</evidence>
<dbReference type="InterPro" id="IPR011029">
    <property type="entry name" value="DEATH-like_dom_sf"/>
</dbReference>
<dbReference type="PANTHER" id="PTHR47901">
    <property type="entry name" value="CASPASE RECRUITMENT DOMAIN-CONTAINING PROTEIN 18"/>
    <property type="match status" value="1"/>
</dbReference>
<comment type="similarity">
    <text evidence="1 7">Belongs to the peptidase C14A family.</text>
</comment>
<accession>A0ABP0F9X7</accession>
<dbReference type="InterPro" id="IPR002138">
    <property type="entry name" value="Pept_C14_p10"/>
</dbReference>
<keyword evidence="4" id="KW-0378">Hydrolase</keyword>
<protein>
    <recommendedName>
        <fullName evidence="13">Caspase-8</fullName>
    </recommendedName>
</protein>
<dbReference type="PROSITE" id="PS50208">
    <property type="entry name" value="CASPASE_P20"/>
    <property type="match status" value="1"/>
</dbReference>